<accession>A0A9Q8QRK9</accession>
<dbReference type="KEGG" id="ptkz:JDV02_009292"/>
<dbReference type="GeneID" id="72071237"/>
<organism evidence="2 3">
    <name type="scientific">Purpureocillium takamizusanense</name>
    <dbReference type="NCBI Taxonomy" id="2060973"/>
    <lineage>
        <taxon>Eukaryota</taxon>
        <taxon>Fungi</taxon>
        <taxon>Dikarya</taxon>
        <taxon>Ascomycota</taxon>
        <taxon>Pezizomycotina</taxon>
        <taxon>Sordariomycetes</taxon>
        <taxon>Hypocreomycetidae</taxon>
        <taxon>Hypocreales</taxon>
        <taxon>Ophiocordycipitaceae</taxon>
        <taxon>Purpureocillium</taxon>
    </lineage>
</organism>
<dbReference type="EMBL" id="CP086362">
    <property type="protein sequence ID" value="UNI23474.1"/>
    <property type="molecule type" value="Genomic_DNA"/>
</dbReference>
<dbReference type="AlphaFoldDB" id="A0A9Q8QRK9"/>
<keyword evidence="3" id="KW-1185">Reference proteome</keyword>
<sequence>MILANQRKRIIRDSKQEVPGAVVHWCSHRGGAAAVGGAAVRPAECGRVRRRLRTPRRAFVRDPRTLDNRNQVPAASPVGTSPRQYRGPSTARSGCVHHPFSRVTSAGTARELENQGREDACAFPAIWTSA</sequence>
<evidence type="ECO:0000313" key="2">
    <source>
        <dbReference type="EMBL" id="UNI23474.1"/>
    </source>
</evidence>
<feature type="compositionally biased region" description="Polar residues" evidence="1">
    <location>
        <begin position="68"/>
        <end position="83"/>
    </location>
</feature>
<evidence type="ECO:0000313" key="3">
    <source>
        <dbReference type="Proteomes" id="UP000829364"/>
    </source>
</evidence>
<reference evidence="2" key="1">
    <citation type="submission" date="2021-11" db="EMBL/GenBank/DDBJ databases">
        <title>Purpureocillium_takamizusanense_genome.</title>
        <authorList>
            <person name="Nguyen N.-H."/>
        </authorList>
    </citation>
    <scope>NUCLEOTIDE SEQUENCE</scope>
    <source>
        <strain evidence="2">PT3</strain>
    </source>
</reference>
<feature type="region of interest" description="Disordered" evidence="1">
    <location>
        <begin position="56"/>
        <end position="97"/>
    </location>
</feature>
<evidence type="ECO:0000256" key="1">
    <source>
        <dbReference type="SAM" id="MobiDB-lite"/>
    </source>
</evidence>
<name>A0A9Q8QRK9_9HYPO</name>
<dbReference type="RefSeq" id="XP_047846955.1">
    <property type="nucleotide sequence ID" value="XM_047990945.1"/>
</dbReference>
<gene>
    <name evidence="2" type="ORF">JDV02_009292</name>
</gene>
<protein>
    <submittedName>
        <fullName evidence="2">Uncharacterized protein</fullName>
    </submittedName>
</protein>
<dbReference type="Proteomes" id="UP000829364">
    <property type="component" value="Chromosome 9"/>
</dbReference>
<proteinExistence type="predicted"/>